<dbReference type="Gene3D" id="2.60.40.1520">
    <property type="entry name" value="Hemocyanin, C-terminal domain"/>
    <property type="match status" value="1"/>
</dbReference>
<keyword evidence="1" id="KW-0479">Metal-binding</keyword>
<comment type="caution">
    <text evidence="4">The sequence shown here is derived from an EMBL/GenBank/DDBJ whole genome shotgun (WGS) entry which is preliminary data.</text>
</comment>
<dbReference type="PANTHER" id="PTHR11511">
    <property type="entry name" value="LARVAL STORAGE PROTEIN/PHENOLOXIDASE"/>
    <property type="match status" value="1"/>
</dbReference>
<feature type="domain" description="Hemocyanin C-terminal" evidence="3">
    <location>
        <begin position="8"/>
        <end position="103"/>
    </location>
</feature>
<dbReference type="GO" id="GO:0046872">
    <property type="term" value="F:metal ion binding"/>
    <property type="evidence" value="ECO:0007669"/>
    <property type="project" value="UniProtKB-KW"/>
</dbReference>
<reference evidence="4" key="3">
    <citation type="submission" date="2019-06" db="EMBL/GenBank/DDBJ databases">
        <authorList>
            <person name="Poynton C."/>
            <person name="Hasenbein S."/>
            <person name="Benoit J.B."/>
            <person name="Sepulveda M.S."/>
            <person name="Poelchau M.F."/>
            <person name="Murali S.C."/>
            <person name="Chen S."/>
            <person name="Glastad K.M."/>
            <person name="Werren J.H."/>
            <person name="Vineis J.H."/>
            <person name="Bowen J.L."/>
            <person name="Friedrich M."/>
            <person name="Jones J."/>
            <person name="Robertson H.M."/>
            <person name="Feyereisen R."/>
            <person name="Mechler-Hickson A."/>
            <person name="Mathers N."/>
            <person name="Lee C.E."/>
            <person name="Colbourne J.K."/>
            <person name="Biales A."/>
            <person name="Johnston J.S."/>
            <person name="Wellborn G.A."/>
            <person name="Rosendale A.J."/>
            <person name="Cridge A.G."/>
            <person name="Munoz-Torres M.C."/>
            <person name="Bain P.A."/>
            <person name="Manny A.R."/>
            <person name="Major K.M."/>
            <person name="Lambert F.N."/>
            <person name="Vulpe C.D."/>
            <person name="Tuck P."/>
            <person name="Blalock B.J."/>
            <person name="Lin Y.-Y."/>
            <person name="Smith M.E."/>
            <person name="Ochoa-Acuna H."/>
            <person name="Chen M.-J.M."/>
            <person name="Childers C.P."/>
            <person name="Qu J."/>
            <person name="Dugan S."/>
            <person name="Lee S.L."/>
            <person name="Chao H."/>
            <person name="Dinh H."/>
            <person name="Han Y."/>
            <person name="Doddapaneni H."/>
            <person name="Worley K.C."/>
            <person name="Muzny D.M."/>
            <person name="Gibbs R.A."/>
            <person name="Richards S."/>
        </authorList>
    </citation>
    <scope>NUCLEOTIDE SEQUENCE</scope>
    <source>
        <strain evidence="4">HAZT.00-mixed</strain>
        <tissue evidence="4">Whole organism</tissue>
    </source>
</reference>
<dbReference type="PANTHER" id="PTHR11511:SF4">
    <property type="entry name" value="PHENOLOXIDASE 2-RELATED"/>
    <property type="match status" value="1"/>
</dbReference>
<protein>
    <recommendedName>
        <fullName evidence="3">Hemocyanin C-terminal domain-containing protein</fullName>
    </recommendedName>
</protein>
<dbReference type="InterPro" id="IPR037020">
    <property type="entry name" value="Hemocyanin_C_sf"/>
</dbReference>
<dbReference type="InterPro" id="IPR014756">
    <property type="entry name" value="Ig_E-set"/>
</dbReference>
<dbReference type="InterPro" id="IPR013788">
    <property type="entry name" value="Hemocyanin/hexamerin"/>
</dbReference>
<organism evidence="4">
    <name type="scientific">Hyalella azteca</name>
    <name type="common">Amphipod</name>
    <dbReference type="NCBI Taxonomy" id="294128"/>
    <lineage>
        <taxon>Eukaryota</taxon>
        <taxon>Metazoa</taxon>
        <taxon>Ecdysozoa</taxon>
        <taxon>Arthropoda</taxon>
        <taxon>Crustacea</taxon>
        <taxon>Multicrustacea</taxon>
        <taxon>Malacostraca</taxon>
        <taxon>Eumalacostraca</taxon>
        <taxon>Peracarida</taxon>
        <taxon>Amphipoda</taxon>
        <taxon>Senticaudata</taxon>
        <taxon>Talitrida</taxon>
        <taxon>Talitroidea</taxon>
        <taxon>Hyalellidae</taxon>
        <taxon>Hyalella</taxon>
    </lineage>
</organism>
<dbReference type="InterPro" id="IPR005203">
    <property type="entry name" value="Hemocyanin_C"/>
</dbReference>
<reference evidence="4" key="2">
    <citation type="journal article" date="2018" name="Environ. Sci. Technol.">
        <title>The Toxicogenome of Hyalella azteca: A Model for Sediment Ecotoxicology and Evolutionary Toxicology.</title>
        <authorList>
            <person name="Poynton H.C."/>
            <person name="Hasenbein S."/>
            <person name="Benoit J.B."/>
            <person name="Sepulveda M.S."/>
            <person name="Poelchau M.F."/>
            <person name="Hughes D.S.T."/>
            <person name="Murali S.C."/>
            <person name="Chen S."/>
            <person name="Glastad K.M."/>
            <person name="Goodisman M.A.D."/>
            <person name="Werren J.H."/>
            <person name="Vineis J.H."/>
            <person name="Bowen J.L."/>
            <person name="Friedrich M."/>
            <person name="Jones J."/>
            <person name="Robertson H.M."/>
            <person name="Feyereisen R."/>
            <person name="Mechler-Hickson A."/>
            <person name="Mathers N."/>
            <person name="Lee C.E."/>
            <person name="Colbourne J.K."/>
            <person name="Biales A."/>
            <person name="Johnston J.S."/>
            <person name="Wellborn G.A."/>
            <person name="Rosendale A.J."/>
            <person name="Cridge A.G."/>
            <person name="Munoz-Torres M.C."/>
            <person name="Bain P.A."/>
            <person name="Manny A.R."/>
            <person name="Major K.M."/>
            <person name="Lambert F.N."/>
            <person name="Vulpe C.D."/>
            <person name="Tuck P."/>
            <person name="Blalock B.J."/>
            <person name="Lin Y.Y."/>
            <person name="Smith M.E."/>
            <person name="Ochoa-Acuna H."/>
            <person name="Chen M.M."/>
            <person name="Childers C.P."/>
            <person name="Qu J."/>
            <person name="Dugan S."/>
            <person name="Lee S.L."/>
            <person name="Chao H."/>
            <person name="Dinh H."/>
            <person name="Han Y."/>
            <person name="Doddapaneni H."/>
            <person name="Worley K.C."/>
            <person name="Muzny D.M."/>
            <person name="Gibbs R.A."/>
            <person name="Richards S."/>
        </authorList>
    </citation>
    <scope>NUCLEOTIDE SEQUENCE</scope>
    <source>
        <strain evidence="4">HAZT.00-mixed</strain>
        <tissue evidence="4">Whole organism</tissue>
    </source>
</reference>
<evidence type="ECO:0000256" key="2">
    <source>
        <dbReference type="ARBA" id="ARBA00023008"/>
    </source>
</evidence>
<dbReference type="SUPFAM" id="SSF81296">
    <property type="entry name" value="E set domains"/>
    <property type="match status" value="1"/>
</dbReference>
<dbReference type="Proteomes" id="UP000711488">
    <property type="component" value="Unassembled WGS sequence"/>
</dbReference>
<sequence length="119" mass="13609">MMAIYSSESVKEVDLTASVSRLSHNDFTYKFKIKGEVEEHAVVRMFLCPRRDSNGIIYIFEEKRWNCIEMEKFWAKRKSSYSSITDPDVPSFKTLMAEADKAIAVSSVLTSPNTTGRVK</sequence>
<dbReference type="AlphaFoldDB" id="A0A6A0GRH9"/>
<dbReference type="EMBL" id="JQDR03016133">
    <property type="protein sequence ID" value="KAA0185686.1"/>
    <property type="molecule type" value="Genomic_DNA"/>
</dbReference>
<accession>A0A6A0GRH9</accession>
<evidence type="ECO:0000313" key="4">
    <source>
        <dbReference type="EMBL" id="KAA0185686.1"/>
    </source>
</evidence>
<evidence type="ECO:0000256" key="1">
    <source>
        <dbReference type="ARBA" id="ARBA00022723"/>
    </source>
</evidence>
<dbReference type="Pfam" id="PF03723">
    <property type="entry name" value="Hemocyanin_C"/>
    <property type="match status" value="1"/>
</dbReference>
<name>A0A6A0GRH9_HYAAZ</name>
<proteinExistence type="predicted"/>
<reference evidence="4" key="1">
    <citation type="submission" date="2014-08" db="EMBL/GenBank/DDBJ databases">
        <authorList>
            <person name="Murali S."/>
            <person name="Richards S."/>
            <person name="Bandaranaike D."/>
            <person name="Bellair M."/>
            <person name="Blankenburg K."/>
            <person name="Chao H."/>
            <person name="Dinh H."/>
            <person name="Doddapaneni H."/>
            <person name="Dugan-Rocha S."/>
            <person name="Elkadiri S."/>
            <person name="Gnanaolivu R."/>
            <person name="Hughes D."/>
            <person name="Lee S."/>
            <person name="Li M."/>
            <person name="Ming W."/>
            <person name="Munidasa M."/>
            <person name="Muniz J."/>
            <person name="Nguyen L."/>
            <person name="Osuji N."/>
            <person name="Pu L.-L."/>
            <person name="Puazo M."/>
            <person name="Skinner E."/>
            <person name="Qu C."/>
            <person name="Quiroz J."/>
            <person name="Raj R."/>
            <person name="Weissenberger G."/>
            <person name="Xin Y."/>
            <person name="Zou X."/>
            <person name="Han Y."/>
            <person name="Worley K."/>
            <person name="Muzny D."/>
            <person name="Gibbs R."/>
        </authorList>
    </citation>
    <scope>NUCLEOTIDE SEQUENCE</scope>
    <source>
        <strain evidence="4">HAZT.00-mixed</strain>
        <tissue evidence="4">Whole organism</tissue>
    </source>
</reference>
<gene>
    <name evidence="4" type="ORF">HAZT_HAZT007360</name>
</gene>
<keyword evidence="2" id="KW-0186">Copper</keyword>
<evidence type="ECO:0000259" key="3">
    <source>
        <dbReference type="Pfam" id="PF03723"/>
    </source>
</evidence>